<dbReference type="EMBL" id="WHVB01000004">
    <property type="protein sequence ID" value="KAF8483719.1"/>
    <property type="molecule type" value="Genomic_DNA"/>
</dbReference>
<gene>
    <name evidence="8" type="ORF">DFH94DRAFT_680168</name>
</gene>
<dbReference type="InterPro" id="IPR008427">
    <property type="entry name" value="Extracellular_membr_CFEM_dom"/>
</dbReference>
<feature type="domain" description="CFEM" evidence="7">
    <location>
        <begin position="72"/>
        <end position="189"/>
    </location>
</feature>
<comment type="subcellular location">
    <subcellularLocation>
        <location evidence="1">Secreted</location>
    </subcellularLocation>
</comment>
<evidence type="ECO:0000259" key="7">
    <source>
        <dbReference type="PROSITE" id="PS52012"/>
    </source>
</evidence>
<name>A0A9P5N196_9AGAM</name>
<evidence type="ECO:0000313" key="8">
    <source>
        <dbReference type="EMBL" id="KAF8483719.1"/>
    </source>
</evidence>
<evidence type="ECO:0000256" key="1">
    <source>
        <dbReference type="ARBA" id="ARBA00004613"/>
    </source>
</evidence>
<organism evidence="8 9">
    <name type="scientific">Russula ochroleuca</name>
    <dbReference type="NCBI Taxonomy" id="152965"/>
    <lineage>
        <taxon>Eukaryota</taxon>
        <taxon>Fungi</taxon>
        <taxon>Dikarya</taxon>
        <taxon>Basidiomycota</taxon>
        <taxon>Agaricomycotina</taxon>
        <taxon>Agaricomycetes</taxon>
        <taxon>Russulales</taxon>
        <taxon>Russulaceae</taxon>
        <taxon>Russula</taxon>
    </lineage>
</organism>
<sequence>MNLSYSLLLFLLSVLSSFSPTPSAAQSSDSTNSSTSSSNSSATTNSTASPTTTSFANLTTTNAQGSTIITSVPITIVPSMTPTTSSSTAFPSLTGFNTCVTDCLTDAVAQVNCTSITAVACYCTNQTFPAALYSCVAANCSSSVPPAEALAQRFCAIDSTTLSFASTVGPSTSSPYSTTTNPAATNTNAFNAAPAAPWRPDARGWTGMALAACGAVFGAALL</sequence>
<comment type="caution">
    <text evidence="8">The sequence shown here is derived from an EMBL/GenBank/DDBJ whole genome shotgun (WGS) entry which is preliminary data.</text>
</comment>
<reference evidence="8" key="1">
    <citation type="submission" date="2019-10" db="EMBL/GenBank/DDBJ databases">
        <authorList>
            <consortium name="DOE Joint Genome Institute"/>
            <person name="Kuo A."/>
            <person name="Miyauchi S."/>
            <person name="Kiss E."/>
            <person name="Drula E."/>
            <person name="Kohler A."/>
            <person name="Sanchez-Garcia M."/>
            <person name="Andreopoulos B."/>
            <person name="Barry K.W."/>
            <person name="Bonito G."/>
            <person name="Buee M."/>
            <person name="Carver A."/>
            <person name="Chen C."/>
            <person name="Cichocki N."/>
            <person name="Clum A."/>
            <person name="Culley D."/>
            <person name="Crous P.W."/>
            <person name="Fauchery L."/>
            <person name="Girlanda M."/>
            <person name="Hayes R."/>
            <person name="Keri Z."/>
            <person name="LaButti K."/>
            <person name="Lipzen A."/>
            <person name="Lombard V."/>
            <person name="Magnuson J."/>
            <person name="Maillard F."/>
            <person name="Morin E."/>
            <person name="Murat C."/>
            <person name="Nolan M."/>
            <person name="Ohm R."/>
            <person name="Pangilinan J."/>
            <person name="Pereira M."/>
            <person name="Perotto S."/>
            <person name="Peter M."/>
            <person name="Riley R."/>
            <person name="Sitrit Y."/>
            <person name="Stielow B."/>
            <person name="Szollosi G."/>
            <person name="Zifcakova L."/>
            <person name="Stursova M."/>
            <person name="Spatafora J.W."/>
            <person name="Tedersoo L."/>
            <person name="Vaario L.-M."/>
            <person name="Yamada A."/>
            <person name="Yan M."/>
            <person name="Wang P."/>
            <person name="Xu J."/>
            <person name="Bruns T."/>
            <person name="Baldrian P."/>
            <person name="Vilgalys R."/>
            <person name="Henrissat B."/>
            <person name="Grigoriev I.V."/>
            <person name="Hibbett D."/>
            <person name="Nagy L.G."/>
            <person name="Martin F.M."/>
        </authorList>
    </citation>
    <scope>NUCLEOTIDE SEQUENCE</scope>
    <source>
        <strain evidence="8">Prilba</strain>
    </source>
</reference>
<protein>
    <recommendedName>
        <fullName evidence="7">CFEM domain-containing protein</fullName>
    </recommendedName>
</protein>
<dbReference type="GO" id="GO:0005576">
    <property type="term" value="C:extracellular region"/>
    <property type="evidence" value="ECO:0007669"/>
    <property type="project" value="UniProtKB-SubCell"/>
</dbReference>
<feature type="signal peptide" evidence="6">
    <location>
        <begin position="1"/>
        <end position="25"/>
    </location>
</feature>
<reference evidence="8" key="2">
    <citation type="journal article" date="2020" name="Nat. Commun.">
        <title>Large-scale genome sequencing of mycorrhizal fungi provides insights into the early evolution of symbiotic traits.</title>
        <authorList>
            <person name="Miyauchi S."/>
            <person name="Kiss E."/>
            <person name="Kuo A."/>
            <person name="Drula E."/>
            <person name="Kohler A."/>
            <person name="Sanchez-Garcia M."/>
            <person name="Morin E."/>
            <person name="Andreopoulos B."/>
            <person name="Barry K.W."/>
            <person name="Bonito G."/>
            <person name="Buee M."/>
            <person name="Carver A."/>
            <person name="Chen C."/>
            <person name="Cichocki N."/>
            <person name="Clum A."/>
            <person name="Culley D."/>
            <person name="Crous P.W."/>
            <person name="Fauchery L."/>
            <person name="Girlanda M."/>
            <person name="Hayes R.D."/>
            <person name="Keri Z."/>
            <person name="LaButti K."/>
            <person name="Lipzen A."/>
            <person name="Lombard V."/>
            <person name="Magnuson J."/>
            <person name="Maillard F."/>
            <person name="Murat C."/>
            <person name="Nolan M."/>
            <person name="Ohm R.A."/>
            <person name="Pangilinan J."/>
            <person name="Pereira M.F."/>
            <person name="Perotto S."/>
            <person name="Peter M."/>
            <person name="Pfister S."/>
            <person name="Riley R."/>
            <person name="Sitrit Y."/>
            <person name="Stielow J.B."/>
            <person name="Szollosi G."/>
            <person name="Zifcakova L."/>
            <person name="Stursova M."/>
            <person name="Spatafora J.W."/>
            <person name="Tedersoo L."/>
            <person name="Vaario L.M."/>
            <person name="Yamada A."/>
            <person name="Yan M."/>
            <person name="Wang P."/>
            <person name="Xu J."/>
            <person name="Bruns T."/>
            <person name="Baldrian P."/>
            <person name="Vilgalys R."/>
            <person name="Dunand C."/>
            <person name="Henrissat B."/>
            <person name="Grigoriev I.V."/>
            <person name="Hibbett D."/>
            <person name="Nagy L.G."/>
            <person name="Martin F.M."/>
        </authorList>
    </citation>
    <scope>NUCLEOTIDE SEQUENCE</scope>
    <source>
        <strain evidence="8">Prilba</strain>
    </source>
</reference>
<proteinExistence type="predicted"/>
<accession>A0A9P5N196</accession>
<dbReference type="Pfam" id="PF05730">
    <property type="entry name" value="CFEM"/>
    <property type="match status" value="1"/>
</dbReference>
<keyword evidence="4" id="KW-1015">Disulfide bond</keyword>
<evidence type="ECO:0000256" key="2">
    <source>
        <dbReference type="ARBA" id="ARBA00022525"/>
    </source>
</evidence>
<dbReference type="OrthoDB" id="3263003at2759"/>
<feature type="chain" id="PRO_5040305667" description="CFEM domain-containing protein" evidence="6">
    <location>
        <begin position="26"/>
        <end position="222"/>
    </location>
</feature>
<feature type="region of interest" description="Disordered" evidence="5">
    <location>
        <begin position="22"/>
        <end position="51"/>
    </location>
</feature>
<keyword evidence="3 6" id="KW-0732">Signal</keyword>
<evidence type="ECO:0000256" key="6">
    <source>
        <dbReference type="SAM" id="SignalP"/>
    </source>
</evidence>
<keyword evidence="2" id="KW-0964">Secreted</keyword>
<dbReference type="AlphaFoldDB" id="A0A9P5N196"/>
<dbReference type="PROSITE" id="PS52012">
    <property type="entry name" value="CFEM"/>
    <property type="match status" value="1"/>
</dbReference>
<evidence type="ECO:0000256" key="3">
    <source>
        <dbReference type="ARBA" id="ARBA00022729"/>
    </source>
</evidence>
<keyword evidence="9" id="KW-1185">Reference proteome</keyword>
<evidence type="ECO:0000256" key="4">
    <source>
        <dbReference type="ARBA" id="ARBA00023157"/>
    </source>
</evidence>
<evidence type="ECO:0000313" key="9">
    <source>
        <dbReference type="Proteomes" id="UP000759537"/>
    </source>
</evidence>
<dbReference type="Proteomes" id="UP000759537">
    <property type="component" value="Unassembled WGS sequence"/>
</dbReference>
<dbReference type="SMART" id="SM00747">
    <property type="entry name" value="CFEM"/>
    <property type="match status" value="1"/>
</dbReference>
<evidence type="ECO:0000256" key="5">
    <source>
        <dbReference type="SAM" id="MobiDB-lite"/>
    </source>
</evidence>